<evidence type="ECO:0000259" key="7">
    <source>
        <dbReference type="PROSITE" id="PS51032"/>
    </source>
</evidence>
<dbReference type="PROSITE" id="PS51032">
    <property type="entry name" value="AP2_ERF"/>
    <property type="match status" value="1"/>
</dbReference>
<dbReference type="SMART" id="SM00380">
    <property type="entry name" value="AP2"/>
    <property type="match status" value="1"/>
</dbReference>
<dbReference type="GO" id="GO:0005634">
    <property type="term" value="C:nucleus"/>
    <property type="evidence" value="ECO:0007669"/>
    <property type="project" value="UniProtKB-SubCell"/>
</dbReference>
<comment type="subcellular location">
    <subcellularLocation>
        <location evidence="1">Nucleus</location>
    </subcellularLocation>
</comment>
<dbReference type="FunFam" id="3.30.730.10:FF:000001">
    <property type="entry name" value="Ethylene-responsive transcription factor 2"/>
    <property type="match status" value="1"/>
</dbReference>
<protein>
    <recommendedName>
        <fullName evidence="7">AP2/ERF domain-containing protein</fullName>
    </recommendedName>
</protein>
<feature type="compositionally biased region" description="Acidic residues" evidence="6">
    <location>
        <begin position="16"/>
        <end position="29"/>
    </location>
</feature>
<dbReference type="CDD" id="cd00018">
    <property type="entry name" value="AP2"/>
    <property type="match status" value="1"/>
</dbReference>
<evidence type="ECO:0000256" key="5">
    <source>
        <dbReference type="ARBA" id="ARBA00023242"/>
    </source>
</evidence>
<feature type="region of interest" description="Disordered" evidence="6">
    <location>
        <begin position="14"/>
        <end position="45"/>
    </location>
</feature>
<sequence>MAERRGVVRIIYRDEDATDSSSEEEEEEGRAEVGARSAATKRAAVKRPCVRHGPVERKFMGVRQRPWGKWAAEIRNPQNRSRLWLGTFNTAAEAAAAYDDACVRLRGPGAAINFPSRRCVAPAPPPCDPQTTPTEQKVLFPPPLPPKKKALFPPPLPPKKKALFPPPLPPKKALFTPPLPPKKKALFPPPLPPKKKALFPPPLPPKKKPFPPPPENTLRPLPLLLPPKKKPLPPPSPSPTAAVKKEAVEIEVPPPPAPFVPQPVWTLLARKRKKPSGCGGRVPALNTTAAVEEAGRA</sequence>
<dbReference type="EMBL" id="JAAALK010000079">
    <property type="protein sequence ID" value="KAG8100273.1"/>
    <property type="molecule type" value="Genomic_DNA"/>
</dbReference>
<dbReference type="GO" id="GO:0003700">
    <property type="term" value="F:DNA-binding transcription factor activity"/>
    <property type="evidence" value="ECO:0007669"/>
    <property type="project" value="InterPro"/>
</dbReference>
<evidence type="ECO:0000313" key="8">
    <source>
        <dbReference type="EMBL" id="KAG8100273.1"/>
    </source>
</evidence>
<dbReference type="AlphaFoldDB" id="A0A8J6C5P1"/>
<dbReference type="GO" id="GO:0003677">
    <property type="term" value="F:DNA binding"/>
    <property type="evidence" value="ECO:0007669"/>
    <property type="project" value="UniProtKB-KW"/>
</dbReference>
<comment type="caution">
    <text evidence="8">The sequence shown here is derived from an EMBL/GenBank/DDBJ whole genome shotgun (WGS) entry which is preliminary data.</text>
</comment>
<keyword evidence="9" id="KW-1185">Reference proteome</keyword>
<dbReference type="PANTHER" id="PTHR31194:SF140">
    <property type="entry name" value="ETHYLENE-RESPONSIVE TRANSCRIPTION FACTOR CRF2"/>
    <property type="match status" value="1"/>
</dbReference>
<dbReference type="PANTHER" id="PTHR31194">
    <property type="entry name" value="SHN SHINE , DNA BINDING / TRANSCRIPTION FACTOR"/>
    <property type="match status" value="1"/>
</dbReference>
<dbReference type="InterPro" id="IPR001471">
    <property type="entry name" value="AP2/ERF_dom"/>
</dbReference>
<reference evidence="8" key="1">
    <citation type="journal article" date="2021" name="bioRxiv">
        <title>Whole Genome Assembly and Annotation of Northern Wild Rice, Zizania palustris L., Supports a Whole Genome Duplication in the Zizania Genus.</title>
        <authorList>
            <person name="Haas M."/>
            <person name="Kono T."/>
            <person name="Macchietto M."/>
            <person name="Millas R."/>
            <person name="McGilp L."/>
            <person name="Shao M."/>
            <person name="Duquette J."/>
            <person name="Hirsch C.N."/>
            <person name="Kimball J."/>
        </authorList>
    </citation>
    <scope>NUCLEOTIDE SEQUENCE</scope>
    <source>
        <tissue evidence="8">Fresh leaf tissue</tissue>
    </source>
</reference>
<feature type="region of interest" description="Disordered" evidence="6">
    <location>
        <begin position="120"/>
        <end position="248"/>
    </location>
</feature>
<feature type="compositionally biased region" description="Pro residues" evidence="6">
    <location>
        <begin position="199"/>
        <end position="215"/>
    </location>
</feature>
<accession>A0A8J6C5P1</accession>
<dbReference type="Proteomes" id="UP000729402">
    <property type="component" value="Unassembled WGS sequence"/>
</dbReference>
<proteinExistence type="predicted"/>
<dbReference type="InterPro" id="IPR050913">
    <property type="entry name" value="AP2/ERF_ERF"/>
</dbReference>
<evidence type="ECO:0000256" key="3">
    <source>
        <dbReference type="ARBA" id="ARBA00023125"/>
    </source>
</evidence>
<gene>
    <name evidence="8" type="ORF">GUJ93_ZPchr0013g34880</name>
</gene>
<feature type="domain" description="AP2/ERF" evidence="7">
    <location>
        <begin position="58"/>
        <end position="115"/>
    </location>
</feature>
<organism evidence="8 9">
    <name type="scientific">Zizania palustris</name>
    <name type="common">Northern wild rice</name>
    <dbReference type="NCBI Taxonomy" id="103762"/>
    <lineage>
        <taxon>Eukaryota</taxon>
        <taxon>Viridiplantae</taxon>
        <taxon>Streptophyta</taxon>
        <taxon>Embryophyta</taxon>
        <taxon>Tracheophyta</taxon>
        <taxon>Spermatophyta</taxon>
        <taxon>Magnoliopsida</taxon>
        <taxon>Liliopsida</taxon>
        <taxon>Poales</taxon>
        <taxon>Poaceae</taxon>
        <taxon>BOP clade</taxon>
        <taxon>Oryzoideae</taxon>
        <taxon>Oryzeae</taxon>
        <taxon>Zizaniinae</taxon>
        <taxon>Zizania</taxon>
    </lineage>
</organism>
<keyword evidence="4" id="KW-0804">Transcription</keyword>
<name>A0A8J6C5P1_ZIZPA</name>
<dbReference type="OrthoDB" id="696682at2759"/>
<evidence type="ECO:0000256" key="2">
    <source>
        <dbReference type="ARBA" id="ARBA00023015"/>
    </source>
</evidence>
<dbReference type="Pfam" id="PF00847">
    <property type="entry name" value="AP2"/>
    <property type="match status" value="1"/>
</dbReference>
<evidence type="ECO:0000256" key="4">
    <source>
        <dbReference type="ARBA" id="ARBA00023163"/>
    </source>
</evidence>
<evidence type="ECO:0000256" key="6">
    <source>
        <dbReference type="SAM" id="MobiDB-lite"/>
    </source>
</evidence>
<evidence type="ECO:0000313" key="9">
    <source>
        <dbReference type="Proteomes" id="UP000729402"/>
    </source>
</evidence>
<keyword evidence="5" id="KW-0539">Nucleus</keyword>
<keyword evidence="3" id="KW-0238">DNA-binding</keyword>
<keyword evidence="2" id="KW-0805">Transcription regulation</keyword>
<reference evidence="8" key="2">
    <citation type="submission" date="2021-02" db="EMBL/GenBank/DDBJ databases">
        <authorList>
            <person name="Kimball J.A."/>
            <person name="Haas M.W."/>
            <person name="Macchietto M."/>
            <person name="Kono T."/>
            <person name="Duquette J."/>
            <person name="Shao M."/>
        </authorList>
    </citation>
    <scope>NUCLEOTIDE SEQUENCE</scope>
    <source>
        <tissue evidence="8">Fresh leaf tissue</tissue>
    </source>
</reference>
<evidence type="ECO:0000256" key="1">
    <source>
        <dbReference type="ARBA" id="ARBA00004123"/>
    </source>
</evidence>